<feature type="domain" description="C2H2-type" evidence="3">
    <location>
        <begin position="759"/>
        <end position="787"/>
    </location>
</feature>
<dbReference type="GO" id="GO:0008270">
    <property type="term" value="F:zinc ion binding"/>
    <property type="evidence" value="ECO:0007669"/>
    <property type="project" value="UniProtKB-KW"/>
</dbReference>
<evidence type="ECO:0000313" key="5">
    <source>
        <dbReference type="Proteomes" id="UP001140091"/>
    </source>
</evidence>
<feature type="compositionally biased region" description="Basic residues" evidence="2">
    <location>
        <begin position="364"/>
        <end position="373"/>
    </location>
</feature>
<keyword evidence="1" id="KW-0863">Zinc-finger</keyword>
<reference evidence="4" key="1">
    <citation type="submission" date="2022-06" db="EMBL/GenBank/DDBJ databases">
        <title>Genome Sequence of Candolleomyces eurysporus.</title>
        <authorList>
            <person name="Buettner E."/>
        </authorList>
    </citation>
    <scope>NUCLEOTIDE SEQUENCE</scope>
    <source>
        <strain evidence="4">VTCC 930004</strain>
    </source>
</reference>
<comment type="caution">
    <text evidence="4">The sequence shown here is derived from an EMBL/GenBank/DDBJ whole genome shotgun (WGS) entry which is preliminary data.</text>
</comment>
<feature type="compositionally biased region" description="Polar residues" evidence="2">
    <location>
        <begin position="590"/>
        <end position="610"/>
    </location>
</feature>
<name>A0A9W8MBF7_9AGAR</name>
<feature type="region of interest" description="Disordered" evidence="2">
    <location>
        <begin position="555"/>
        <end position="574"/>
    </location>
</feature>
<dbReference type="Proteomes" id="UP001140091">
    <property type="component" value="Unassembled WGS sequence"/>
</dbReference>
<feature type="compositionally biased region" description="Polar residues" evidence="2">
    <location>
        <begin position="207"/>
        <end position="241"/>
    </location>
</feature>
<dbReference type="PROSITE" id="PS50157">
    <property type="entry name" value="ZINC_FINGER_C2H2_2"/>
    <property type="match status" value="1"/>
</dbReference>
<evidence type="ECO:0000259" key="3">
    <source>
        <dbReference type="PROSITE" id="PS50157"/>
    </source>
</evidence>
<feature type="region of interest" description="Disordered" evidence="2">
    <location>
        <begin position="358"/>
        <end position="402"/>
    </location>
</feature>
<feature type="compositionally biased region" description="Basic and acidic residues" evidence="2">
    <location>
        <begin position="611"/>
        <end position="620"/>
    </location>
</feature>
<feature type="compositionally biased region" description="Polar residues" evidence="2">
    <location>
        <begin position="555"/>
        <end position="567"/>
    </location>
</feature>
<feature type="compositionally biased region" description="Low complexity" evidence="2">
    <location>
        <begin position="387"/>
        <end position="402"/>
    </location>
</feature>
<keyword evidence="5" id="KW-1185">Reference proteome</keyword>
<evidence type="ECO:0000256" key="2">
    <source>
        <dbReference type="SAM" id="MobiDB-lite"/>
    </source>
</evidence>
<dbReference type="AlphaFoldDB" id="A0A9W8MBF7"/>
<feature type="compositionally biased region" description="Basic and acidic residues" evidence="2">
    <location>
        <begin position="124"/>
        <end position="133"/>
    </location>
</feature>
<evidence type="ECO:0000313" key="4">
    <source>
        <dbReference type="EMBL" id="KAJ2925865.1"/>
    </source>
</evidence>
<gene>
    <name evidence="4" type="ORF">H1R20_g11221</name>
</gene>
<sequence length="793" mass="84604">MTGRAPLDDLSINALNNCTLTEDATVASGLQREELEYRSEHARNDASEDGSHQEKENLASKKLRSLRQTRRLSQDAITTPTGENVDSVAATRPVSSATQPSLRAGAQSTSLSANEVSSRNKRRRSEENSKSDDSNDAGYSLENQRPQCRRRLESSSSSIEFPSVPADASALSSASGEHTETPPDNSLTGAAGSGRRRLNAILPNPTPVAQNSAAARSVTNESHTSEELVSTTTGNVNATQISDVDTTVSDTSDDARNSQTSNLDGNPVPEATVASASSSPSSLATHEASTAPLVRSTSGVLVTPELVKEYADRYYALQVSRPRTSLQSNSNTPTPAPAGLIIGDGLLRFRAQDLTEKPLTSNKTRAKGSKRTRNQIPNDSLRKEALARAAAGSSASTPVAGSSSVSTVLTLDQTPLLTQSFSNGQIASSFQLDSYPQLSQPNEQAAASTSTPVDSHPELSTHTFAQSHLPPSLSLGSTPADFHFDPNVRINFDVQGDASGSSASEINQVDFHTQAPFGHDNPGVPDFLSLQNYPTLGINDATSLLNWDFTNTELQTDPGQSLGSTNGPGYGTPTDPNLGSFPTVDDFTSPWTTESTQCSQLGDYSGQGHQDGTHQSHDSETGTLRNGDTNVYFDLLSKGVNMMDQGKLLIERSKLEGLEELERRGQKMWDEGAEVICRAVPTSSPLKRATGNQSFEGSTQQDVAVLPHLLPQPFVPYGYLSSAYLPQPIASTSQLPALPPALPSVNPPTSSQPVDDARYRCPFCSKSYTTMGSVRRHVKRVLSASDGQCFPPR</sequence>
<keyword evidence="1" id="KW-0862">Zinc</keyword>
<feature type="compositionally biased region" description="Polar residues" evidence="2">
    <location>
        <begin position="170"/>
        <end position="188"/>
    </location>
</feature>
<dbReference type="OrthoDB" id="10409815at2759"/>
<feature type="compositionally biased region" description="Low complexity" evidence="2">
    <location>
        <begin position="268"/>
        <end position="289"/>
    </location>
</feature>
<dbReference type="InterPro" id="IPR013087">
    <property type="entry name" value="Znf_C2H2_type"/>
</dbReference>
<organism evidence="4 5">
    <name type="scientific">Candolleomyces eurysporus</name>
    <dbReference type="NCBI Taxonomy" id="2828524"/>
    <lineage>
        <taxon>Eukaryota</taxon>
        <taxon>Fungi</taxon>
        <taxon>Dikarya</taxon>
        <taxon>Basidiomycota</taxon>
        <taxon>Agaricomycotina</taxon>
        <taxon>Agaricomycetes</taxon>
        <taxon>Agaricomycetidae</taxon>
        <taxon>Agaricales</taxon>
        <taxon>Agaricineae</taxon>
        <taxon>Psathyrellaceae</taxon>
        <taxon>Candolleomyces</taxon>
    </lineage>
</organism>
<feature type="compositionally biased region" description="Basic and acidic residues" evidence="2">
    <location>
        <begin position="35"/>
        <end position="59"/>
    </location>
</feature>
<feature type="region of interest" description="Disordered" evidence="2">
    <location>
        <begin position="438"/>
        <end position="459"/>
    </location>
</feature>
<feature type="compositionally biased region" description="Polar residues" evidence="2">
    <location>
        <begin position="93"/>
        <end position="116"/>
    </location>
</feature>
<evidence type="ECO:0000256" key="1">
    <source>
        <dbReference type="PROSITE-ProRule" id="PRU00042"/>
    </source>
</evidence>
<protein>
    <recommendedName>
        <fullName evidence="3">C2H2-type domain-containing protein</fullName>
    </recommendedName>
</protein>
<feature type="region of interest" description="Disordered" evidence="2">
    <location>
        <begin position="35"/>
        <end position="295"/>
    </location>
</feature>
<accession>A0A9W8MBF7</accession>
<keyword evidence="1" id="KW-0479">Metal-binding</keyword>
<feature type="non-terminal residue" evidence="4">
    <location>
        <position position="793"/>
    </location>
</feature>
<feature type="compositionally biased region" description="Polar residues" evidence="2">
    <location>
        <begin position="75"/>
        <end position="84"/>
    </location>
</feature>
<dbReference type="EMBL" id="JANBPK010001104">
    <property type="protein sequence ID" value="KAJ2925865.1"/>
    <property type="molecule type" value="Genomic_DNA"/>
</dbReference>
<proteinExistence type="predicted"/>
<feature type="compositionally biased region" description="Basic residues" evidence="2">
    <location>
        <begin position="61"/>
        <end position="70"/>
    </location>
</feature>
<feature type="region of interest" description="Disordered" evidence="2">
    <location>
        <begin position="590"/>
        <end position="625"/>
    </location>
</feature>